<organism evidence="4 5">
    <name type="scientific">Collinsella tanakaei</name>
    <dbReference type="NCBI Taxonomy" id="626935"/>
    <lineage>
        <taxon>Bacteria</taxon>
        <taxon>Bacillati</taxon>
        <taxon>Actinomycetota</taxon>
        <taxon>Coriobacteriia</taxon>
        <taxon>Coriobacteriales</taxon>
        <taxon>Coriobacteriaceae</taxon>
        <taxon>Collinsella</taxon>
    </lineage>
</organism>
<comment type="caution">
    <text evidence="4">The sequence shown here is derived from an EMBL/GenBank/DDBJ whole genome shotgun (WGS) entry which is preliminary data.</text>
</comment>
<dbReference type="InterPro" id="IPR028932">
    <property type="entry name" value="TerB-C"/>
</dbReference>
<gene>
    <name evidence="4" type="ORF">DXC81_01945</name>
</gene>
<dbReference type="EMBL" id="QSRJ01000002">
    <property type="protein sequence ID" value="RGL11578.1"/>
    <property type="molecule type" value="Genomic_DNA"/>
</dbReference>
<dbReference type="Proteomes" id="UP000260943">
    <property type="component" value="Unassembled WGS sequence"/>
</dbReference>
<dbReference type="AlphaFoldDB" id="A0A3E4QXD5"/>
<name>A0A3E4QXD5_9ACTN</name>
<feature type="compositionally biased region" description="Low complexity" evidence="1">
    <location>
        <begin position="545"/>
        <end position="555"/>
    </location>
</feature>
<feature type="region of interest" description="Disordered" evidence="1">
    <location>
        <begin position="530"/>
        <end position="581"/>
    </location>
</feature>
<feature type="region of interest" description="Disordered" evidence="1">
    <location>
        <begin position="13"/>
        <end position="32"/>
    </location>
</feature>
<dbReference type="Pfam" id="PF13208">
    <property type="entry name" value="TerB_N"/>
    <property type="match status" value="1"/>
</dbReference>
<evidence type="ECO:0008006" key="6">
    <source>
        <dbReference type="Google" id="ProtNLM"/>
    </source>
</evidence>
<evidence type="ECO:0000259" key="3">
    <source>
        <dbReference type="Pfam" id="PF15615"/>
    </source>
</evidence>
<evidence type="ECO:0000313" key="4">
    <source>
        <dbReference type="EMBL" id="RGL11578.1"/>
    </source>
</evidence>
<dbReference type="InterPro" id="IPR025266">
    <property type="entry name" value="TerB_N"/>
</dbReference>
<accession>A0A3E4QXD5</accession>
<evidence type="ECO:0000259" key="2">
    <source>
        <dbReference type="Pfam" id="PF13208"/>
    </source>
</evidence>
<reference evidence="4 5" key="1">
    <citation type="submission" date="2018-08" db="EMBL/GenBank/DDBJ databases">
        <title>A genome reference for cultivated species of the human gut microbiota.</title>
        <authorList>
            <person name="Zou Y."/>
            <person name="Xue W."/>
            <person name="Luo G."/>
        </authorList>
    </citation>
    <scope>NUCLEOTIDE SEQUENCE [LARGE SCALE GENOMIC DNA]</scope>
    <source>
        <strain evidence="4 5">TF08-14</strain>
    </source>
</reference>
<feature type="region of interest" description="Disordered" evidence="1">
    <location>
        <begin position="288"/>
        <end position="309"/>
    </location>
</feature>
<dbReference type="Pfam" id="PF15615">
    <property type="entry name" value="TerB_C"/>
    <property type="match status" value="1"/>
</dbReference>
<evidence type="ECO:0000256" key="1">
    <source>
        <dbReference type="SAM" id="MobiDB-lite"/>
    </source>
</evidence>
<evidence type="ECO:0000313" key="5">
    <source>
        <dbReference type="Proteomes" id="UP000260943"/>
    </source>
</evidence>
<sequence length="649" mass="72886">MIDSYASGYRARPIRRRGRMRRQHGAKGGYMDDKRIKQARFADVAARSQRVERARALIDQIVSDQKARGNSHFSSNVYQDEPLLKTGRQMASYLPDRYREMRAISRWDESGTGGRGRWLSEAELFWRQGTFMADFEDDCPYRGNFKSYYPTYNAMSDRQLRGYFTWRSRIRAGELAEAPDTFALVYIYEVLCGIGVDDPLRGFETLKWFCDAWDSEEKDIKRHGLTWQQDYVVYHDLDPKLLAQTPSMEFEASLYAFARALTSYRKGAGLDEMDVPSDTVGTTAEAATRTTATRMTTARKRKSGPLPRPDADVASTMLNAAARLSAHRIDTDEFYREHQDDMRAVTASVLVRLDQHHRSTRGTTLVEVLFGKRIEMPYTMFASAVFFEERAHADARVTLNPLRSYRCTKGLWTCDRVHCDQGRNIKLGNILREIDRRMRIAWEWPRLLDEDGTKTPKYLQKMIDTEIKNQLEWSRAHQPVRIDIDLSKLSGIRSAAAQTREALLIEEERGDATASGSALLESAASVAGVDVPSTAGSRPAPPQASGPAPSQASPSLAKHVDEEPRAAATRPPAMLQGGPFSPEQASYLADLLAESASPRVPAGTSEDMLVDAINDAAFDLVGDTILEFAAGGVRLIDDYREDVEGYING</sequence>
<feature type="compositionally biased region" description="Basic residues" evidence="1">
    <location>
        <begin position="13"/>
        <end position="25"/>
    </location>
</feature>
<feature type="domain" description="TerB N-terminal" evidence="2">
    <location>
        <begin position="114"/>
        <end position="257"/>
    </location>
</feature>
<protein>
    <recommendedName>
        <fullName evidence="6">TerB N-terminal domain-containing protein</fullName>
    </recommendedName>
</protein>
<feature type="domain" description="TerB-C" evidence="3">
    <location>
        <begin position="472"/>
        <end position="644"/>
    </location>
</feature>
<proteinExistence type="predicted"/>